<evidence type="ECO:0000313" key="2">
    <source>
        <dbReference type="Proteomes" id="UP001152320"/>
    </source>
</evidence>
<evidence type="ECO:0000313" key="1">
    <source>
        <dbReference type="EMBL" id="KAJ8022922.1"/>
    </source>
</evidence>
<name>A0A9Q1BFP9_HOLLE</name>
<dbReference type="EMBL" id="JAIZAY010000020">
    <property type="protein sequence ID" value="KAJ8022922.1"/>
    <property type="molecule type" value="Genomic_DNA"/>
</dbReference>
<protein>
    <submittedName>
        <fullName evidence="1">Uncharacterized protein</fullName>
    </submittedName>
</protein>
<sequence length="54" mass="6488">MSGGMPLHGIYTQNFLDKFVNVCLTTWLPFDLQSRRQKNQERPMKIWSTKIFRK</sequence>
<comment type="caution">
    <text evidence="1">The sequence shown here is derived from an EMBL/GenBank/DDBJ whole genome shotgun (WGS) entry which is preliminary data.</text>
</comment>
<keyword evidence="2" id="KW-1185">Reference proteome</keyword>
<reference evidence="1" key="1">
    <citation type="submission" date="2021-10" db="EMBL/GenBank/DDBJ databases">
        <title>Tropical sea cucumber genome reveals ecological adaptation and Cuvierian tubules defense mechanism.</title>
        <authorList>
            <person name="Chen T."/>
        </authorList>
    </citation>
    <scope>NUCLEOTIDE SEQUENCE</scope>
    <source>
        <strain evidence="1">Nanhai2018</strain>
        <tissue evidence="1">Muscle</tissue>
    </source>
</reference>
<proteinExistence type="predicted"/>
<accession>A0A9Q1BFP9</accession>
<dbReference type="Proteomes" id="UP001152320">
    <property type="component" value="Chromosome 20"/>
</dbReference>
<gene>
    <name evidence="1" type="ORF">HOLleu_37953</name>
</gene>
<dbReference type="AlphaFoldDB" id="A0A9Q1BFP9"/>
<organism evidence="1 2">
    <name type="scientific">Holothuria leucospilota</name>
    <name type="common">Black long sea cucumber</name>
    <name type="synonym">Mertensiothuria leucospilota</name>
    <dbReference type="NCBI Taxonomy" id="206669"/>
    <lineage>
        <taxon>Eukaryota</taxon>
        <taxon>Metazoa</taxon>
        <taxon>Echinodermata</taxon>
        <taxon>Eleutherozoa</taxon>
        <taxon>Echinozoa</taxon>
        <taxon>Holothuroidea</taxon>
        <taxon>Aspidochirotacea</taxon>
        <taxon>Aspidochirotida</taxon>
        <taxon>Holothuriidae</taxon>
        <taxon>Holothuria</taxon>
    </lineage>
</organism>